<dbReference type="Proteomes" id="UP000775547">
    <property type="component" value="Unassembled WGS sequence"/>
</dbReference>
<sequence length="219" mass="25464">MTRIRGYFHREILLYISSFYIRYCRYRGIQYPQFDHPDIYILPFNTVLKWTDRTREEEALSTSFAHSLGLPVPRILSYGDDGSGFGGSIWMTYISGDILSRVWKTLSDEERSTIMGELHQCLLRLRACHNPNGPKISSIAGTVIMSFRACNGVIPPRIDKFDFLQYIMSPRRPEYRTDVEHNALRRLEEIPHSIVFAHGDLYRHNIIVKDGHLAGIIDW</sequence>
<evidence type="ECO:0000313" key="3">
    <source>
        <dbReference type="Proteomes" id="UP000775547"/>
    </source>
</evidence>
<dbReference type="AlphaFoldDB" id="A0A9P7FXN6"/>
<dbReference type="Gene3D" id="3.30.200.150">
    <property type="match status" value="1"/>
</dbReference>
<dbReference type="Pfam" id="PF01636">
    <property type="entry name" value="APH"/>
    <property type="match status" value="1"/>
</dbReference>
<dbReference type="PANTHER" id="PTHR21310">
    <property type="entry name" value="AMINOGLYCOSIDE PHOSPHOTRANSFERASE-RELATED-RELATED"/>
    <property type="match status" value="1"/>
</dbReference>
<dbReference type="OrthoDB" id="2906425at2759"/>
<proteinExistence type="predicted"/>
<protein>
    <recommendedName>
        <fullName evidence="1">Aminoglycoside phosphotransferase domain-containing protein</fullName>
    </recommendedName>
</protein>
<reference evidence="2" key="2">
    <citation type="submission" date="2021-10" db="EMBL/GenBank/DDBJ databases">
        <title>Phylogenomics reveals ancestral predisposition of the termite-cultivated fungus Termitomyces towards a domesticated lifestyle.</title>
        <authorList>
            <person name="Auxier B."/>
            <person name="Grum-Grzhimaylo A."/>
            <person name="Cardenas M.E."/>
            <person name="Lodge J.D."/>
            <person name="Laessoe T."/>
            <person name="Pedersen O."/>
            <person name="Smith M.E."/>
            <person name="Kuyper T.W."/>
            <person name="Franco-Molano E.A."/>
            <person name="Baroni T.J."/>
            <person name="Aanen D.K."/>
        </authorList>
    </citation>
    <scope>NUCLEOTIDE SEQUENCE</scope>
    <source>
        <strain evidence="2">AP01</strain>
        <tissue evidence="2">Mycelium</tissue>
    </source>
</reference>
<dbReference type="EMBL" id="JABCKV010000728">
    <property type="protein sequence ID" value="KAG5640442.1"/>
    <property type="molecule type" value="Genomic_DNA"/>
</dbReference>
<dbReference type="InterPro" id="IPR002575">
    <property type="entry name" value="Aminoglycoside_PTrfase"/>
</dbReference>
<gene>
    <name evidence="2" type="ORF">DXG03_008664</name>
</gene>
<keyword evidence="3" id="KW-1185">Reference proteome</keyword>
<dbReference type="InterPro" id="IPR051678">
    <property type="entry name" value="AGP_Transferase"/>
</dbReference>
<dbReference type="PANTHER" id="PTHR21310:SF55">
    <property type="entry name" value="AMINOGLYCOSIDE PHOSPHOTRANSFERASE DOMAIN-CONTAINING PROTEIN"/>
    <property type="match status" value="1"/>
</dbReference>
<comment type="caution">
    <text evidence="2">The sequence shown here is derived from an EMBL/GenBank/DDBJ whole genome shotgun (WGS) entry which is preliminary data.</text>
</comment>
<evidence type="ECO:0000313" key="2">
    <source>
        <dbReference type="EMBL" id="KAG5640442.1"/>
    </source>
</evidence>
<accession>A0A9P7FXN6</accession>
<dbReference type="SUPFAM" id="SSF56112">
    <property type="entry name" value="Protein kinase-like (PK-like)"/>
    <property type="match status" value="1"/>
</dbReference>
<organism evidence="2 3">
    <name type="scientific">Asterophora parasitica</name>
    <dbReference type="NCBI Taxonomy" id="117018"/>
    <lineage>
        <taxon>Eukaryota</taxon>
        <taxon>Fungi</taxon>
        <taxon>Dikarya</taxon>
        <taxon>Basidiomycota</taxon>
        <taxon>Agaricomycotina</taxon>
        <taxon>Agaricomycetes</taxon>
        <taxon>Agaricomycetidae</taxon>
        <taxon>Agaricales</taxon>
        <taxon>Tricholomatineae</taxon>
        <taxon>Lyophyllaceae</taxon>
        <taxon>Asterophora</taxon>
    </lineage>
</organism>
<feature type="non-terminal residue" evidence="2">
    <location>
        <position position="219"/>
    </location>
</feature>
<feature type="domain" description="Aminoglycoside phosphotransferase" evidence="1">
    <location>
        <begin position="50"/>
        <end position="219"/>
    </location>
</feature>
<reference evidence="2" key="1">
    <citation type="submission" date="2020-07" db="EMBL/GenBank/DDBJ databases">
        <authorList>
            <person name="Nieuwenhuis M."/>
            <person name="Van De Peppel L.J.J."/>
        </authorList>
    </citation>
    <scope>NUCLEOTIDE SEQUENCE</scope>
    <source>
        <strain evidence="2">AP01</strain>
        <tissue evidence="2">Mycelium</tissue>
    </source>
</reference>
<dbReference type="Gene3D" id="3.90.1200.10">
    <property type="match status" value="1"/>
</dbReference>
<name>A0A9P7FXN6_9AGAR</name>
<dbReference type="InterPro" id="IPR011009">
    <property type="entry name" value="Kinase-like_dom_sf"/>
</dbReference>
<evidence type="ECO:0000259" key="1">
    <source>
        <dbReference type="Pfam" id="PF01636"/>
    </source>
</evidence>